<feature type="transmembrane region" description="Helical" evidence="2">
    <location>
        <begin position="398"/>
        <end position="417"/>
    </location>
</feature>
<dbReference type="Proteomes" id="UP001501599">
    <property type="component" value="Unassembled WGS sequence"/>
</dbReference>
<keyword evidence="2" id="KW-1133">Transmembrane helix</keyword>
<feature type="region of interest" description="Disordered" evidence="1">
    <location>
        <begin position="1"/>
        <end position="27"/>
    </location>
</feature>
<evidence type="ECO:0000313" key="4">
    <source>
        <dbReference type="Proteomes" id="UP001501599"/>
    </source>
</evidence>
<comment type="caution">
    <text evidence="3">The sequence shown here is derived from an EMBL/GenBank/DDBJ whole genome shotgun (WGS) entry which is preliminary data.</text>
</comment>
<keyword evidence="2" id="KW-0812">Transmembrane</keyword>
<evidence type="ECO:0000313" key="3">
    <source>
        <dbReference type="EMBL" id="GAA2176643.1"/>
    </source>
</evidence>
<proteinExistence type="predicted"/>
<dbReference type="EMBL" id="BAAAQT010000008">
    <property type="protein sequence ID" value="GAA2176643.1"/>
    <property type="molecule type" value="Genomic_DNA"/>
</dbReference>
<feature type="transmembrane region" description="Helical" evidence="2">
    <location>
        <begin position="237"/>
        <end position="268"/>
    </location>
</feature>
<feature type="transmembrane region" description="Helical" evidence="2">
    <location>
        <begin position="202"/>
        <end position="225"/>
    </location>
</feature>
<evidence type="ECO:0000256" key="1">
    <source>
        <dbReference type="SAM" id="MobiDB-lite"/>
    </source>
</evidence>
<feature type="compositionally biased region" description="Low complexity" evidence="1">
    <location>
        <begin position="1"/>
        <end position="15"/>
    </location>
</feature>
<organism evidence="3 4">
    <name type="scientific">Agrococcus versicolor</name>
    <dbReference type="NCBI Taxonomy" id="501482"/>
    <lineage>
        <taxon>Bacteria</taxon>
        <taxon>Bacillati</taxon>
        <taxon>Actinomycetota</taxon>
        <taxon>Actinomycetes</taxon>
        <taxon>Micrococcales</taxon>
        <taxon>Microbacteriaceae</taxon>
        <taxon>Agrococcus</taxon>
    </lineage>
</organism>
<feature type="transmembrane region" description="Helical" evidence="2">
    <location>
        <begin position="111"/>
        <end position="129"/>
    </location>
</feature>
<dbReference type="RefSeq" id="WP_344345090.1">
    <property type="nucleotide sequence ID" value="NZ_BAAAQT010000008.1"/>
</dbReference>
<keyword evidence="4" id="KW-1185">Reference proteome</keyword>
<feature type="transmembrane region" description="Helical" evidence="2">
    <location>
        <begin position="77"/>
        <end position="99"/>
    </location>
</feature>
<keyword evidence="2" id="KW-0472">Membrane</keyword>
<name>A0ABP5MTJ4_9MICO</name>
<feature type="transmembrane region" description="Helical" evidence="2">
    <location>
        <begin position="429"/>
        <end position="449"/>
    </location>
</feature>
<sequence length="472" mass="49806">MTPSTPSTPAGASPPEASPPDDARPRGRGIRWVRRSEALAIGGIAVAILLMVLAHVLPKELDWTVRSRNYPPLHATWMPRTGPGTPFAIATALLLLVVGERVARTWPWRRLLVASAVAAFAWMLCLALVDGWAGIADVLESDIEYLQTARQVDDVGATLREFVSRIPAGSEGQWPVHVAGHPPGALLTFVLLVRLGLGTGGAAGIVVMVLAASIPVAVMLTLRILGAERYARLAAPFLVAGPAAIWMAVSGDALFAAVAAWATCLLAAAATARRWWAGAALGVASGLLYGWCVFLSYGLLLLGVLAVGVLVAARAWRPLPWAVGGALVVVAAFAVGGFAWWEAYPVLVERYYAGIASERPYSYWVWANLAVLGFSAGPAAGAAVALAASRLRAIRDGGALGVLVVLAIAGIAMVLVADVSGMSKAEVERIWLPFVPWVLLGTALLPRWLRLPTFAVQLGTALLMQHIVFSQW</sequence>
<protein>
    <submittedName>
        <fullName evidence="3">Glycosyltransferase family 39 protein</fullName>
    </submittedName>
</protein>
<feature type="transmembrane region" description="Helical" evidence="2">
    <location>
        <begin position="288"/>
        <end position="312"/>
    </location>
</feature>
<gene>
    <name evidence="3" type="ORF">GCM10009846_31270</name>
</gene>
<reference evidence="4" key="1">
    <citation type="journal article" date="2019" name="Int. J. Syst. Evol. Microbiol.">
        <title>The Global Catalogue of Microorganisms (GCM) 10K type strain sequencing project: providing services to taxonomists for standard genome sequencing and annotation.</title>
        <authorList>
            <consortium name="The Broad Institute Genomics Platform"/>
            <consortium name="The Broad Institute Genome Sequencing Center for Infectious Disease"/>
            <person name="Wu L."/>
            <person name="Ma J."/>
        </authorList>
    </citation>
    <scope>NUCLEOTIDE SEQUENCE [LARGE SCALE GENOMIC DNA]</scope>
    <source>
        <strain evidence="4">JCM 16026</strain>
    </source>
</reference>
<feature type="transmembrane region" description="Helical" evidence="2">
    <location>
        <begin position="38"/>
        <end position="57"/>
    </location>
</feature>
<feature type="transmembrane region" description="Helical" evidence="2">
    <location>
        <begin position="319"/>
        <end position="341"/>
    </location>
</feature>
<evidence type="ECO:0000256" key="2">
    <source>
        <dbReference type="SAM" id="Phobius"/>
    </source>
</evidence>
<feature type="transmembrane region" description="Helical" evidence="2">
    <location>
        <begin position="361"/>
        <end position="386"/>
    </location>
</feature>
<accession>A0ABP5MTJ4</accession>